<comment type="caution">
    <text evidence="1">The sequence shown here is derived from an EMBL/GenBank/DDBJ whole genome shotgun (WGS) entry which is preliminary data.</text>
</comment>
<organism evidence="1 2">
    <name type="scientific">Chromobacterium violaceum</name>
    <dbReference type="NCBI Taxonomy" id="536"/>
    <lineage>
        <taxon>Bacteria</taxon>
        <taxon>Pseudomonadati</taxon>
        <taxon>Pseudomonadota</taxon>
        <taxon>Betaproteobacteria</taxon>
        <taxon>Neisseriales</taxon>
        <taxon>Chromobacteriaceae</taxon>
        <taxon>Chromobacterium</taxon>
    </lineage>
</organism>
<protein>
    <submittedName>
        <fullName evidence="1">Uncharacterized protein</fullName>
    </submittedName>
</protein>
<dbReference type="Proteomes" id="UP000196342">
    <property type="component" value="Unassembled WGS sequence"/>
</dbReference>
<gene>
    <name evidence="1" type="ORF">CBW21_17615</name>
</gene>
<reference evidence="1 2" key="1">
    <citation type="submission" date="2017-05" db="EMBL/GenBank/DDBJ databases">
        <title>Chromobacterium violaceum GHPS1 isolated from Hydrocarbon polluted soil in French Guiana display an awesome secondary metabolite arsenal and a battery of drug and heavy-metal-resistance and detoxification of xenobiotics proteins.</title>
        <authorList>
            <person name="Belbahri L."/>
        </authorList>
    </citation>
    <scope>NUCLEOTIDE SEQUENCE [LARGE SCALE GENOMIC DNA]</scope>
    <source>
        <strain evidence="1 2">GHPS1</strain>
    </source>
</reference>
<dbReference type="AlphaFoldDB" id="A0A202B568"/>
<sequence>MSLSAISCAVTNDLLRHMGAEDSASRHASAIETQADLMLDDESCGCDLAERLMEAIYEPGTPAQVLDEFHAFLRKHLLRAAFDFQMMPDALYPDLARWVRGGIYEAAQERLKELEDEARAEALRDREAA</sequence>
<accession>A0A202B568</accession>
<evidence type="ECO:0000313" key="1">
    <source>
        <dbReference type="EMBL" id="OVE46713.1"/>
    </source>
</evidence>
<dbReference type="RefSeq" id="WP_087698484.1">
    <property type="nucleotide sequence ID" value="NZ_NHOO01000016.1"/>
</dbReference>
<dbReference type="EMBL" id="NHOO01000016">
    <property type="protein sequence ID" value="OVE46713.1"/>
    <property type="molecule type" value="Genomic_DNA"/>
</dbReference>
<keyword evidence="2" id="KW-1185">Reference proteome</keyword>
<proteinExistence type="predicted"/>
<name>A0A202B568_CHRVL</name>
<evidence type="ECO:0000313" key="2">
    <source>
        <dbReference type="Proteomes" id="UP000196342"/>
    </source>
</evidence>